<evidence type="ECO:0000313" key="10">
    <source>
        <dbReference type="EMBL" id="MCH7399139.1"/>
    </source>
</evidence>
<comment type="similarity">
    <text evidence="2">Belongs to the outer membrane factor (OMF) (TC 1.B.17) family.</text>
</comment>
<accession>A0ABS9URN0</accession>
<comment type="subcellular location">
    <subcellularLocation>
        <location evidence="1">Cell outer membrane</location>
    </subcellularLocation>
</comment>
<gene>
    <name evidence="10" type="ORF">MM236_14135</name>
</gene>
<evidence type="ECO:0000256" key="4">
    <source>
        <dbReference type="ARBA" id="ARBA00022452"/>
    </source>
</evidence>
<dbReference type="PANTHER" id="PTHR30026:SF20">
    <property type="entry name" value="OUTER MEMBRANE PROTEIN TOLC"/>
    <property type="match status" value="1"/>
</dbReference>
<name>A0ABS9URN0_9BACT</name>
<feature type="signal peptide" evidence="9">
    <location>
        <begin position="1"/>
        <end position="22"/>
    </location>
</feature>
<keyword evidence="8" id="KW-0175">Coiled coil</keyword>
<keyword evidence="9" id="KW-0732">Signal</keyword>
<reference evidence="10" key="1">
    <citation type="submission" date="2022-03" db="EMBL/GenBank/DDBJ databases">
        <title>De novo assembled genomes of Belliella spp. (Cyclobacteriaceae) strains.</title>
        <authorList>
            <person name="Szabo A."/>
            <person name="Korponai K."/>
            <person name="Felfoldi T."/>
        </authorList>
    </citation>
    <scope>NUCLEOTIDE SEQUENCE</scope>
    <source>
        <strain evidence="10">DSM 107340</strain>
    </source>
</reference>
<dbReference type="RefSeq" id="WP_241275642.1">
    <property type="nucleotide sequence ID" value="NZ_JAKZGS010000012.1"/>
</dbReference>
<dbReference type="Pfam" id="PF02321">
    <property type="entry name" value="OEP"/>
    <property type="match status" value="2"/>
</dbReference>
<evidence type="ECO:0000313" key="11">
    <source>
        <dbReference type="Proteomes" id="UP001165488"/>
    </source>
</evidence>
<evidence type="ECO:0000256" key="8">
    <source>
        <dbReference type="SAM" id="Coils"/>
    </source>
</evidence>
<keyword evidence="5" id="KW-0812">Transmembrane</keyword>
<dbReference type="PANTHER" id="PTHR30026">
    <property type="entry name" value="OUTER MEMBRANE PROTEIN TOLC"/>
    <property type="match status" value="1"/>
</dbReference>
<evidence type="ECO:0000256" key="1">
    <source>
        <dbReference type="ARBA" id="ARBA00004442"/>
    </source>
</evidence>
<dbReference type="SUPFAM" id="SSF56954">
    <property type="entry name" value="Outer membrane efflux proteins (OEP)"/>
    <property type="match status" value="1"/>
</dbReference>
<dbReference type="Proteomes" id="UP001165488">
    <property type="component" value="Unassembled WGS sequence"/>
</dbReference>
<evidence type="ECO:0000256" key="6">
    <source>
        <dbReference type="ARBA" id="ARBA00023136"/>
    </source>
</evidence>
<sequence>MKNKYTLALLLSFFLSNLELKAQDSNYNSLDLQSCIEIALENNLTLKRSEINLALSEATLLESQGQRLPSLNVGGSAGYRWGRSINPRTNLFENTRIGNFNPFGSTDLTVFAGQRITNTIKQSKTDIQVNQLNVKTTENNITLNVINLFINVIFSEEQLKIARNQLASTKEQLTNTTKLVDAGSLPLANKLDLQAQNATNELEVLNAENSLRGAKLNLLQAMQLPFDPNFEVIAPDLSVENIALSGQSVDEIYNLSKEILPQIKAAELAVESAEYGVRAAKGAFYPTLGVGADIFSNYVDLIPINNQRDRFWVQMDENLSQSASIRLNVPIFTNFRNKSSLQRARLQKNLSEITAFETKNELRQDIEVAFTNAIAADQSYRSSLVRVAALEESFRISQQRFDAGAINFADFQLAQNNLFNAQADLVSAKYTYIFRVKVLDFYIGNPLNL</sequence>
<evidence type="ECO:0000256" key="2">
    <source>
        <dbReference type="ARBA" id="ARBA00007613"/>
    </source>
</evidence>
<dbReference type="Gene3D" id="1.20.1600.10">
    <property type="entry name" value="Outer membrane efflux proteins (OEP)"/>
    <property type="match status" value="1"/>
</dbReference>
<evidence type="ECO:0000256" key="7">
    <source>
        <dbReference type="ARBA" id="ARBA00023237"/>
    </source>
</evidence>
<dbReference type="EMBL" id="JAKZGS010000012">
    <property type="protein sequence ID" value="MCH7399139.1"/>
    <property type="molecule type" value="Genomic_DNA"/>
</dbReference>
<evidence type="ECO:0000256" key="9">
    <source>
        <dbReference type="SAM" id="SignalP"/>
    </source>
</evidence>
<feature type="chain" id="PRO_5045561841" evidence="9">
    <location>
        <begin position="23"/>
        <end position="449"/>
    </location>
</feature>
<comment type="caution">
    <text evidence="10">The sequence shown here is derived from an EMBL/GenBank/DDBJ whole genome shotgun (WGS) entry which is preliminary data.</text>
</comment>
<keyword evidence="4" id="KW-1134">Transmembrane beta strand</keyword>
<keyword evidence="3" id="KW-0813">Transport</keyword>
<keyword evidence="11" id="KW-1185">Reference proteome</keyword>
<evidence type="ECO:0000256" key="3">
    <source>
        <dbReference type="ARBA" id="ARBA00022448"/>
    </source>
</evidence>
<dbReference type="InterPro" id="IPR051906">
    <property type="entry name" value="TolC-like"/>
</dbReference>
<keyword evidence="7" id="KW-0998">Cell outer membrane</keyword>
<keyword evidence="6" id="KW-0472">Membrane</keyword>
<dbReference type="InterPro" id="IPR003423">
    <property type="entry name" value="OMP_efflux"/>
</dbReference>
<proteinExistence type="inferred from homology"/>
<organism evidence="10 11">
    <name type="scientific">Belliella calami</name>
    <dbReference type="NCBI Taxonomy" id="2923436"/>
    <lineage>
        <taxon>Bacteria</taxon>
        <taxon>Pseudomonadati</taxon>
        <taxon>Bacteroidota</taxon>
        <taxon>Cytophagia</taxon>
        <taxon>Cytophagales</taxon>
        <taxon>Cyclobacteriaceae</taxon>
        <taxon>Belliella</taxon>
    </lineage>
</organism>
<feature type="coiled-coil region" evidence="8">
    <location>
        <begin position="152"/>
        <end position="208"/>
    </location>
</feature>
<protein>
    <submittedName>
        <fullName evidence="10">TolC family protein</fullName>
    </submittedName>
</protein>
<evidence type="ECO:0000256" key="5">
    <source>
        <dbReference type="ARBA" id="ARBA00022692"/>
    </source>
</evidence>